<feature type="compositionally biased region" description="Polar residues" evidence="2">
    <location>
        <begin position="415"/>
        <end position="430"/>
    </location>
</feature>
<keyword evidence="1" id="KW-0175">Coiled coil</keyword>
<feature type="compositionally biased region" description="Low complexity" evidence="2">
    <location>
        <begin position="376"/>
        <end position="410"/>
    </location>
</feature>
<dbReference type="Proteomes" id="UP000717585">
    <property type="component" value="Unassembled WGS sequence"/>
</dbReference>
<dbReference type="EMBL" id="JAHDYR010000014">
    <property type="protein sequence ID" value="KAG9394554.1"/>
    <property type="molecule type" value="Genomic_DNA"/>
</dbReference>
<gene>
    <name evidence="3" type="ORF">J8273_3802</name>
</gene>
<evidence type="ECO:0000256" key="1">
    <source>
        <dbReference type="SAM" id="Coils"/>
    </source>
</evidence>
<dbReference type="AlphaFoldDB" id="A0A8J6E045"/>
<reference evidence="3" key="1">
    <citation type="submission" date="2021-05" db="EMBL/GenBank/DDBJ databases">
        <title>A free-living protist that lacks canonical eukaryotic 1 DNA replication and segregation systems.</title>
        <authorList>
            <person name="Salas-Leiva D.E."/>
            <person name="Tromer E.C."/>
            <person name="Curtis B.A."/>
            <person name="Jerlstrom-Hultqvist J."/>
            <person name="Kolisko M."/>
            <person name="Yi Z."/>
            <person name="Salas-Leiva J.S."/>
            <person name="Gallot-Lavallee L."/>
            <person name="Kops G.J.P.L."/>
            <person name="Archibald J.M."/>
            <person name="Simpson A.G.B."/>
            <person name="Roger A.J."/>
        </authorList>
    </citation>
    <scope>NUCLEOTIDE SEQUENCE</scope>
    <source>
        <strain evidence="3">BICM</strain>
    </source>
</reference>
<feature type="coiled-coil region" evidence="1">
    <location>
        <begin position="292"/>
        <end position="326"/>
    </location>
</feature>
<evidence type="ECO:0000313" key="3">
    <source>
        <dbReference type="EMBL" id="KAG9394554.1"/>
    </source>
</evidence>
<accession>A0A8J6E045</accession>
<evidence type="ECO:0000313" key="4">
    <source>
        <dbReference type="Proteomes" id="UP000717585"/>
    </source>
</evidence>
<comment type="caution">
    <text evidence="3">The sequence shown here is derived from an EMBL/GenBank/DDBJ whole genome shotgun (WGS) entry which is preliminary data.</text>
</comment>
<name>A0A8J6E045_9EUKA</name>
<protein>
    <submittedName>
        <fullName evidence="3">Uncharacterized protein</fullName>
    </submittedName>
</protein>
<feature type="coiled-coil region" evidence="1">
    <location>
        <begin position="195"/>
        <end position="240"/>
    </location>
</feature>
<sequence>MNAEEFQQAWKDRLADWHIADKLKTQLRAMVLESALRSDSKDTTELSEEQSLTNKCIQDYLDEYCPSTASVFNSEAHVTADRADIVSLMRHSLPGITRDRPVLLQIISDYQARSSGRVHDGVQTDAAPSLQETLRQLELGSPASYPNRALDRAEIEREVRDKLYAEFERRKEADVQAAKEDGARTERNNMRDLHRRELEQLRRDFNFKLEDLEADNRKLRDRLDRERREAQQDFEGLKQSLAQRESAVEKDLERLRVLEQSIKRKGMDIDDDRRRMEVDYDDRVRRAAMTLTESLNSQLDTARQKLAEVEKDRYKMELERDSLRSQLEILKSTVTANSQRPMPERAPIPVSPQRRSVSRTPPSPIAHSSATSLVPTTAGSTATSSSSSGSAGSGRSTVVSEVGVISGSESARSEAYSTPSTQQSRRSNISGLTQYTDDFESIVDETMEILSD</sequence>
<feature type="region of interest" description="Disordered" evidence="2">
    <location>
        <begin position="333"/>
        <end position="430"/>
    </location>
</feature>
<evidence type="ECO:0000256" key="2">
    <source>
        <dbReference type="SAM" id="MobiDB-lite"/>
    </source>
</evidence>
<proteinExistence type="predicted"/>
<keyword evidence="4" id="KW-1185">Reference proteome</keyword>
<feature type="compositionally biased region" description="Polar residues" evidence="2">
    <location>
        <begin position="353"/>
        <end position="375"/>
    </location>
</feature>
<organism evidence="3 4">
    <name type="scientific">Carpediemonas membranifera</name>
    <dbReference type="NCBI Taxonomy" id="201153"/>
    <lineage>
        <taxon>Eukaryota</taxon>
        <taxon>Metamonada</taxon>
        <taxon>Carpediemonas-like organisms</taxon>
        <taxon>Carpediemonas</taxon>
    </lineage>
</organism>